<dbReference type="Pfam" id="PF11086">
    <property type="entry name" value="DUF2878"/>
    <property type="match status" value="1"/>
</dbReference>
<keyword evidence="1" id="KW-0472">Membrane</keyword>
<evidence type="ECO:0000313" key="3">
    <source>
        <dbReference type="Proteomes" id="UP001596506"/>
    </source>
</evidence>
<gene>
    <name evidence="2" type="ORF">ACFQQA_13565</name>
</gene>
<keyword evidence="1" id="KW-0812">Transmembrane</keyword>
<dbReference type="InterPro" id="IPR021306">
    <property type="entry name" value="DUF2878"/>
</dbReference>
<feature type="transmembrane region" description="Helical" evidence="1">
    <location>
        <begin position="113"/>
        <end position="131"/>
    </location>
</feature>
<feature type="transmembrane region" description="Helical" evidence="1">
    <location>
        <begin position="80"/>
        <end position="101"/>
    </location>
</feature>
<dbReference type="Proteomes" id="UP001596506">
    <property type="component" value="Unassembled WGS sequence"/>
</dbReference>
<protein>
    <submittedName>
        <fullName evidence="2">DUF2878 domain-containing protein</fullName>
    </submittedName>
</protein>
<keyword evidence="3" id="KW-1185">Reference proteome</keyword>
<dbReference type="RefSeq" id="WP_100688728.1">
    <property type="nucleotide sequence ID" value="NZ_JBHTBD010000005.1"/>
</dbReference>
<evidence type="ECO:0000256" key="1">
    <source>
        <dbReference type="SAM" id="Phobius"/>
    </source>
</evidence>
<feature type="transmembrane region" description="Helical" evidence="1">
    <location>
        <begin position="143"/>
        <end position="163"/>
    </location>
</feature>
<accession>A0ABW2IWU4</accession>
<proteinExistence type="predicted"/>
<organism evidence="2 3">
    <name type="scientific">Marinobacter aromaticivorans</name>
    <dbReference type="NCBI Taxonomy" id="1494078"/>
    <lineage>
        <taxon>Bacteria</taxon>
        <taxon>Pseudomonadati</taxon>
        <taxon>Pseudomonadota</taxon>
        <taxon>Gammaproteobacteria</taxon>
        <taxon>Pseudomonadales</taxon>
        <taxon>Marinobacteraceae</taxon>
        <taxon>Marinobacter</taxon>
    </lineage>
</organism>
<reference evidence="3" key="1">
    <citation type="journal article" date="2019" name="Int. J. Syst. Evol. Microbiol.">
        <title>The Global Catalogue of Microorganisms (GCM) 10K type strain sequencing project: providing services to taxonomists for standard genome sequencing and annotation.</title>
        <authorList>
            <consortium name="The Broad Institute Genomics Platform"/>
            <consortium name="The Broad Institute Genome Sequencing Center for Infectious Disease"/>
            <person name="Wu L."/>
            <person name="Ma J."/>
        </authorList>
    </citation>
    <scope>NUCLEOTIDE SEQUENCE [LARGE SCALE GENOMIC DNA]</scope>
    <source>
        <strain evidence="3">CCUG 60559</strain>
    </source>
</reference>
<comment type="caution">
    <text evidence="2">The sequence shown here is derived from an EMBL/GenBank/DDBJ whole genome shotgun (WGS) entry which is preliminary data.</text>
</comment>
<dbReference type="EMBL" id="JBHTBD010000005">
    <property type="protein sequence ID" value="MFC7295750.1"/>
    <property type="molecule type" value="Genomic_DNA"/>
</dbReference>
<keyword evidence="1" id="KW-1133">Transmembrane helix</keyword>
<evidence type="ECO:0000313" key="2">
    <source>
        <dbReference type="EMBL" id="MFC7295750.1"/>
    </source>
</evidence>
<sequence length="172" mass="19057">MITSETTRNVLNFILFQIGWFACVAYPHLLGPLLVLVFLAIHFALVSQNRFTELQFIGLGTVAGALLDGLWFRLGVLDDGTGAVLITPPWLVAIWAIFMTTLSHSLNWMSRKVWLAFVFAPVAGPFAYWSASKIGIVELPQLAPSLIALAIGWLVIFPLLLFVRKSLYPELA</sequence>
<feature type="transmembrane region" description="Helical" evidence="1">
    <location>
        <begin position="18"/>
        <end position="44"/>
    </location>
</feature>
<name>A0ABW2IWU4_9GAMM</name>